<keyword evidence="1" id="KW-0808">Transferase</keyword>
<proteinExistence type="predicted"/>
<dbReference type="Gene3D" id="1.25.40.120">
    <property type="entry name" value="Protein prenylyltransferase"/>
    <property type="match status" value="1"/>
</dbReference>
<dbReference type="GO" id="GO:0005953">
    <property type="term" value="C:CAAX-protein geranylgeranyltransferase complex"/>
    <property type="evidence" value="ECO:0007669"/>
    <property type="project" value="TreeGrafter"/>
</dbReference>
<organism evidence="1">
    <name type="scientific">Trepomonas sp. PC1</name>
    <dbReference type="NCBI Taxonomy" id="1076344"/>
    <lineage>
        <taxon>Eukaryota</taxon>
        <taxon>Metamonada</taxon>
        <taxon>Diplomonadida</taxon>
        <taxon>Hexamitidae</taxon>
        <taxon>Hexamitinae</taxon>
        <taxon>Trepomonas</taxon>
    </lineage>
</organism>
<dbReference type="SUPFAM" id="SSF48439">
    <property type="entry name" value="Protein prenylyltransferase"/>
    <property type="match status" value="1"/>
</dbReference>
<accession>A0A146K3Z7</accession>
<gene>
    <name evidence="1" type="ORF">TPC1_16685</name>
</gene>
<feature type="non-terminal residue" evidence="1">
    <location>
        <position position="1"/>
    </location>
</feature>
<dbReference type="PANTHER" id="PTHR11129:SF1">
    <property type="entry name" value="PROTEIN FARNESYLTRANSFERASE_GERANYLGERANYLTRANSFERASE TYPE-1 SUBUNIT ALPHA"/>
    <property type="match status" value="1"/>
</dbReference>
<dbReference type="EMBL" id="GDID01004966">
    <property type="protein sequence ID" value="JAP91640.1"/>
    <property type="molecule type" value="Transcribed_RNA"/>
</dbReference>
<protein>
    <submittedName>
        <fullName evidence="1">Rab-geranylgeranyl transferase, alpha subunit</fullName>
    </submittedName>
</protein>
<dbReference type="AlphaFoldDB" id="A0A146K3Z7"/>
<name>A0A146K3Z7_9EUKA</name>
<evidence type="ECO:0000313" key="1">
    <source>
        <dbReference type="EMBL" id="JAP91640.1"/>
    </source>
</evidence>
<dbReference type="GO" id="GO:0004662">
    <property type="term" value="F:CAAX-protein geranylgeranyltransferase activity"/>
    <property type="evidence" value="ECO:0007669"/>
    <property type="project" value="TreeGrafter"/>
</dbReference>
<feature type="non-terminal residue" evidence="1">
    <location>
        <position position="385"/>
    </location>
</feature>
<dbReference type="PANTHER" id="PTHR11129">
    <property type="entry name" value="PROTEIN FARNESYLTRANSFERASE ALPHA SUBUNIT/RAB GERANYLGERANYL TRANSFERASE ALPHA SUBUNIT"/>
    <property type="match status" value="1"/>
</dbReference>
<dbReference type="GO" id="GO:0004660">
    <property type="term" value="F:protein farnesyltransferase activity"/>
    <property type="evidence" value="ECO:0007669"/>
    <property type="project" value="TreeGrafter"/>
</dbReference>
<sequence>FPEATEQYEPVEPPIMPVLYDEDYRAALTNLNFALDQNELTDRVFQLTEYMMSRNCYHYTNFTLRRRVVQSRLVELQNRIESSLEVQFEKTFEKSFEKNEELLTEEILKQVKIENSLRLKKQLLSPNQKQKVKDLLSQQTQLLQFEVEKIQKIMLNDQHKNFQLWNYRYELSSMGFQLQNLEFIKEELQNDEILQMDEKNYHFYDYKSKLVCLLTDIQNPSYQFSFLLTEKPLLVQHTDFLTQLITKQKQLIEKDIRNNSSISFFVFLVSIFQLSLHKAEKTEFIWIQTEYVINLIKKATMNEATWSALQFFVDFLIELGAQSKVLQAKGFICQFSSFDPEEFVSPFAVYQRLRLVKKGFGDDGELADVKKLCKEIAGITKKSCW</sequence>
<reference evidence="1" key="1">
    <citation type="submission" date="2015-07" db="EMBL/GenBank/DDBJ databases">
        <title>Adaptation to a free-living lifestyle via gene acquisitions in the diplomonad Trepomonas sp. PC1.</title>
        <authorList>
            <person name="Xu F."/>
            <person name="Jerlstrom-Hultqvist J."/>
            <person name="Kolisko M."/>
            <person name="Simpson A.G.B."/>
            <person name="Roger A.J."/>
            <person name="Svard S.G."/>
            <person name="Andersson J.O."/>
        </authorList>
    </citation>
    <scope>NUCLEOTIDE SEQUENCE</scope>
    <source>
        <strain evidence="1">PC1</strain>
    </source>
</reference>
<dbReference type="GO" id="GO:0005965">
    <property type="term" value="C:protein farnesyltransferase complex"/>
    <property type="evidence" value="ECO:0007669"/>
    <property type="project" value="TreeGrafter"/>
</dbReference>